<dbReference type="PRINTS" id="PR00081">
    <property type="entry name" value="GDHRDH"/>
</dbReference>
<proteinExistence type="inferred from homology"/>
<gene>
    <name evidence="3" type="ORF">SCF082_LOCUS37289</name>
</gene>
<keyword evidence="2" id="KW-0560">Oxidoreductase</keyword>
<dbReference type="InterPro" id="IPR036291">
    <property type="entry name" value="NAD(P)-bd_dom_sf"/>
</dbReference>
<dbReference type="Proteomes" id="UP001642464">
    <property type="component" value="Unassembled WGS sequence"/>
</dbReference>
<dbReference type="EMBL" id="CAXAMM010037891">
    <property type="protein sequence ID" value="CAK9077812.1"/>
    <property type="molecule type" value="Genomic_DNA"/>
</dbReference>
<evidence type="ECO:0000256" key="1">
    <source>
        <dbReference type="ARBA" id="ARBA00006484"/>
    </source>
</evidence>
<dbReference type="PRINTS" id="PR00080">
    <property type="entry name" value="SDRFAMILY"/>
</dbReference>
<dbReference type="InterPro" id="IPR002347">
    <property type="entry name" value="SDR_fam"/>
</dbReference>
<comment type="caution">
    <text evidence="3">The sequence shown here is derived from an EMBL/GenBank/DDBJ whole genome shotgun (WGS) entry which is preliminary data.</text>
</comment>
<dbReference type="SUPFAM" id="SSF51735">
    <property type="entry name" value="NAD(P)-binding Rossmann-fold domains"/>
    <property type="match status" value="1"/>
</dbReference>
<accession>A0ABP0PQG4</accession>
<sequence>MTMEASAVGVRAGERFCGLQDRGDDAGELGFDFVRRRRCRAVEGAISSGETAHDLKAHGIGQRIEHAVQADNLDFRMKKGERRRRARIRSKGVELPGDFEMTSSLTGKVAVVTGASRGIGRAIAERLAADGALVAVHYGKSKAHAEDVVAGIAAKGGAAFAVGADLSAKDGVATLFAGLDRELEGRNGSNQFDILINNAAVAPFVDFANTTEEVDEIYTVNVRSVVLATKEAVKRLRDGGRVVSISSGVVRTPVPDAAAYSFLKAPIDNLTKTLAAVLGPRAITVNAVAPGVIDTDMAAALARDPVVSEGVKGKQALKRIGQPEDIADVVGFLAGPESRWVTGQVIEASGGTALTF</sequence>
<dbReference type="Gene3D" id="3.40.50.720">
    <property type="entry name" value="NAD(P)-binding Rossmann-like Domain"/>
    <property type="match status" value="1"/>
</dbReference>
<organism evidence="3 4">
    <name type="scientific">Durusdinium trenchii</name>
    <dbReference type="NCBI Taxonomy" id="1381693"/>
    <lineage>
        <taxon>Eukaryota</taxon>
        <taxon>Sar</taxon>
        <taxon>Alveolata</taxon>
        <taxon>Dinophyceae</taxon>
        <taxon>Suessiales</taxon>
        <taxon>Symbiodiniaceae</taxon>
        <taxon>Durusdinium</taxon>
    </lineage>
</organism>
<dbReference type="PANTHER" id="PTHR43639">
    <property type="entry name" value="OXIDOREDUCTASE, SHORT-CHAIN DEHYDROGENASE/REDUCTASE FAMILY (AFU_ORTHOLOGUE AFUA_5G02870)"/>
    <property type="match status" value="1"/>
</dbReference>
<protein>
    <submittedName>
        <fullName evidence="3">Uncharacterized oxidoreductase MexAM1_META1p0182 (ORFC)</fullName>
    </submittedName>
</protein>
<evidence type="ECO:0000313" key="3">
    <source>
        <dbReference type="EMBL" id="CAK9077812.1"/>
    </source>
</evidence>
<comment type="similarity">
    <text evidence="1">Belongs to the short-chain dehydrogenases/reductases (SDR) family.</text>
</comment>
<evidence type="ECO:0000256" key="2">
    <source>
        <dbReference type="ARBA" id="ARBA00023002"/>
    </source>
</evidence>
<reference evidence="3 4" key="1">
    <citation type="submission" date="2024-02" db="EMBL/GenBank/DDBJ databases">
        <authorList>
            <person name="Chen Y."/>
            <person name="Shah S."/>
            <person name="Dougan E. K."/>
            <person name="Thang M."/>
            <person name="Chan C."/>
        </authorList>
    </citation>
    <scope>NUCLEOTIDE SEQUENCE [LARGE SCALE GENOMIC DNA]</scope>
</reference>
<name>A0ABP0PQG4_9DINO</name>
<dbReference type="Pfam" id="PF13561">
    <property type="entry name" value="adh_short_C2"/>
    <property type="match status" value="1"/>
</dbReference>
<dbReference type="PANTHER" id="PTHR43639:SF1">
    <property type="entry name" value="SHORT-CHAIN DEHYDROGENASE_REDUCTASE FAMILY PROTEIN"/>
    <property type="match status" value="1"/>
</dbReference>
<evidence type="ECO:0000313" key="4">
    <source>
        <dbReference type="Proteomes" id="UP001642464"/>
    </source>
</evidence>
<keyword evidence="4" id="KW-1185">Reference proteome</keyword>